<dbReference type="EMBL" id="JBHSEI010000005">
    <property type="protein sequence ID" value="MFC4638229.1"/>
    <property type="molecule type" value="Genomic_DNA"/>
</dbReference>
<feature type="domain" description="PAC" evidence="2">
    <location>
        <begin position="374"/>
        <end position="426"/>
    </location>
</feature>
<dbReference type="SMART" id="SM00091">
    <property type="entry name" value="PAS"/>
    <property type="match status" value="2"/>
</dbReference>
<accession>A0ABV9I7S1</accession>
<evidence type="ECO:0000313" key="6">
    <source>
        <dbReference type="Proteomes" id="UP001595952"/>
    </source>
</evidence>
<dbReference type="SUPFAM" id="SSF55781">
    <property type="entry name" value="GAF domain-like"/>
    <property type="match status" value="1"/>
</dbReference>
<keyword evidence="6" id="KW-1185">Reference proteome</keyword>
<evidence type="ECO:0000313" key="5">
    <source>
        <dbReference type="EMBL" id="MFC4638229.1"/>
    </source>
</evidence>
<dbReference type="SMART" id="SM00086">
    <property type="entry name" value="PAC"/>
    <property type="match status" value="2"/>
</dbReference>
<dbReference type="PROSITE" id="PS50113">
    <property type="entry name" value="PAC"/>
    <property type="match status" value="2"/>
</dbReference>
<feature type="domain" description="PAS" evidence="1">
    <location>
        <begin position="175"/>
        <end position="246"/>
    </location>
</feature>
<dbReference type="InterPro" id="IPR029016">
    <property type="entry name" value="GAF-like_dom_sf"/>
</dbReference>
<feature type="domain" description="PAC" evidence="2">
    <location>
        <begin position="251"/>
        <end position="301"/>
    </location>
</feature>
<reference evidence="6" key="1">
    <citation type="journal article" date="2019" name="Int. J. Syst. Evol. Microbiol.">
        <title>The Global Catalogue of Microorganisms (GCM) 10K type strain sequencing project: providing services to taxonomists for standard genome sequencing and annotation.</title>
        <authorList>
            <consortium name="The Broad Institute Genomics Platform"/>
            <consortium name="The Broad Institute Genome Sequencing Center for Infectious Disease"/>
            <person name="Wu L."/>
            <person name="Ma J."/>
        </authorList>
    </citation>
    <scope>NUCLEOTIDE SEQUENCE [LARGE SCALE GENOMIC DNA]</scope>
    <source>
        <strain evidence="6">CCUG 55995</strain>
    </source>
</reference>
<dbReference type="Gene3D" id="3.30.450.40">
    <property type="match status" value="1"/>
</dbReference>
<dbReference type="InterPro" id="IPR000014">
    <property type="entry name" value="PAS"/>
</dbReference>
<name>A0ABV9I7S1_9DEIO</name>
<dbReference type="PROSITE" id="PS51831">
    <property type="entry name" value="HD"/>
    <property type="match status" value="1"/>
</dbReference>
<dbReference type="SUPFAM" id="SSF109604">
    <property type="entry name" value="HD-domain/PDEase-like"/>
    <property type="match status" value="1"/>
</dbReference>
<dbReference type="InterPro" id="IPR000700">
    <property type="entry name" value="PAS-assoc_C"/>
</dbReference>
<proteinExistence type="predicted"/>
<feature type="domain" description="HD" evidence="3">
    <location>
        <begin position="457"/>
        <end position="581"/>
    </location>
</feature>
<dbReference type="Pfam" id="PF13487">
    <property type="entry name" value="HD_5"/>
    <property type="match status" value="1"/>
</dbReference>
<comment type="caution">
    <text evidence="5">The sequence shown here is derived from an EMBL/GenBank/DDBJ whole genome shotgun (WGS) entry which is preliminary data.</text>
</comment>
<dbReference type="SMART" id="SM00471">
    <property type="entry name" value="HDc"/>
    <property type="match status" value="1"/>
</dbReference>
<evidence type="ECO:0000259" key="1">
    <source>
        <dbReference type="PROSITE" id="PS50112"/>
    </source>
</evidence>
<dbReference type="Gene3D" id="3.30.450.20">
    <property type="entry name" value="PAS domain"/>
    <property type="match status" value="2"/>
</dbReference>
<dbReference type="PROSITE" id="PS51832">
    <property type="entry name" value="HD_GYP"/>
    <property type="match status" value="1"/>
</dbReference>
<evidence type="ECO:0000259" key="4">
    <source>
        <dbReference type="PROSITE" id="PS51832"/>
    </source>
</evidence>
<dbReference type="InterPro" id="IPR035965">
    <property type="entry name" value="PAS-like_dom_sf"/>
</dbReference>
<dbReference type="NCBIfam" id="TIGR00229">
    <property type="entry name" value="sensory_box"/>
    <property type="match status" value="2"/>
</dbReference>
<dbReference type="CDD" id="cd00077">
    <property type="entry name" value="HDc"/>
    <property type="match status" value="1"/>
</dbReference>
<dbReference type="InterPro" id="IPR052020">
    <property type="entry name" value="Cyclic_di-GMP/3'3'-cGAMP_PDE"/>
</dbReference>
<dbReference type="InterPro" id="IPR037522">
    <property type="entry name" value="HD_GYP_dom"/>
</dbReference>
<dbReference type="SMART" id="SM00065">
    <property type="entry name" value="GAF"/>
    <property type="match status" value="1"/>
</dbReference>
<dbReference type="InterPro" id="IPR003607">
    <property type="entry name" value="HD/PDEase_dom"/>
</dbReference>
<dbReference type="Pfam" id="PF01590">
    <property type="entry name" value="GAF"/>
    <property type="match status" value="1"/>
</dbReference>
<sequence length="630" mass="69595">MATNHQDPFWVQEQRRRAAVDRYAVLDTPPEAAFDRIVHLAARLFGVPLAAVTFFDGERQWFKACVGADIRENTRGASFCGHLIEQESDDVLVVPDAREDERYRDLAVVTGAPHLRFYAGAPLLTPDGVKIGTLCLYDFRPRDLSAAERRSLSDLAAHVVSELELRQAVALQARARKILAAVLASAMDGMVVLNQEGRVTEWNPAAESMLGYSRDLALGRELTDVMVPPEFHEVHRRSVRLSVEQSDRRKRRVEVQALRRDGVSFPCEFTVTPFDVDGETMFMVYLRDLTEVHAAQDALTSSHTLLRTVVDSVPESIYVKDRERRYTMINAAGAAQIGLPASEILGRTDDGLFPQASATASRQRDEAVLSGHTLTYEVDDLMPSGEQRTFWSTKVPIPDVDGTLNGLVGVAVDITQRKAAETTIRAHNDILTARVETAQMEILERLAKAAEYRDDDTGEHMHRVGRTAAGIARELGLSPVEVDLIERTAPLHDVGKIGVPDSILLKPGRLTPDEFEVVKTHALIGANILSGGHSPVVVMAEEIARTHHERWDGSGYPSGLCGKQIPQSGRIVAVADVLDALMSERPYKHAWSLTEALNELRAQAGRHFDPDVVAALERFLNQDRALDQVG</sequence>
<protein>
    <submittedName>
        <fullName evidence="5">PAS domain S-box protein</fullName>
    </submittedName>
</protein>
<evidence type="ECO:0000259" key="2">
    <source>
        <dbReference type="PROSITE" id="PS50113"/>
    </source>
</evidence>
<dbReference type="InterPro" id="IPR003018">
    <property type="entry name" value="GAF"/>
</dbReference>
<dbReference type="Gene3D" id="1.10.3210.10">
    <property type="entry name" value="Hypothetical protein af1432"/>
    <property type="match status" value="1"/>
</dbReference>
<dbReference type="CDD" id="cd00130">
    <property type="entry name" value="PAS"/>
    <property type="match status" value="2"/>
</dbReference>
<feature type="domain" description="PAS" evidence="1">
    <location>
        <begin position="302"/>
        <end position="371"/>
    </location>
</feature>
<dbReference type="Pfam" id="PF08448">
    <property type="entry name" value="PAS_4"/>
    <property type="match status" value="1"/>
</dbReference>
<dbReference type="PROSITE" id="PS50112">
    <property type="entry name" value="PAS"/>
    <property type="match status" value="2"/>
</dbReference>
<dbReference type="InterPro" id="IPR001610">
    <property type="entry name" value="PAC"/>
</dbReference>
<dbReference type="Pfam" id="PF13426">
    <property type="entry name" value="PAS_9"/>
    <property type="match status" value="1"/>
</dbReference>
<dbReference type="InterPro" id="IPR006674">
    <property type="entry name" value="HD_domain"/>
</dbReference>
<dbReference type="PANTHER" id="PTHR45228">
    <property type="entry name" value="CYCLIC DI-GMP PHOSPHODIESTERASE TM_0186-RELATED"/>
    <property type="match status" value="1"/>
</dbReference>
<dbReference type="SUPFAM" id="SSF55785">
    <property type="entry name" value="PYP-like sensor domain (PAS domain)"/>
    <property type="match status" value="2"/>
</dbReference>
<feature type="domain" description="HD-GYP" evidence="4">
    <location>
        <begin position="435"/>
        <end position="630"/>
    </location>
</feature>
<dbReference type="InterPro" id="IPR013656">
    <property type="entry name" value="PAS_4"/>
</dbReference>
<gene>
    <name evidence="5" type="ORF">ACFO0D_07725</name>
</gene>
<organism evidence="5 6">
    <name type="scientific">Deinococcus hohokamensis</name>
    <dbReference type="NCBI Taxonomy" id="309883"/>
    <lineage>
        <taxon>Bacteria</taxon>
        <taxon>Thermotogati</taxon>
        <taxon>Deinococcota</taxon>
        <taxon>Deinococci</taxon>
        <taxon>Deinococcales</taxon>
        <taxon>Deinococcaceae</taxon>
        <taxon>Deinococcus</taxon>
    </lineage>
</organism>
<evidence type="ECO:0000259" key="3">
    <source>
        <dbReference type="PROSITE" id="PS51831"/>
    </source>
</evidence>
<dbReference type="RefSeq" id="WP_380061238.1">
    <property type="nucleotide sequence ID" value="NZ_JBHSEI010000005.1"/>
</dbReference>
<dbReference type="Proteomes" id="UP001595952">
    <property type="component" value="Unassembled WGS sequence"/>
</dbReference>